<keyword evidence="7 10" id="KW-0472">Membrane</keyword>
<protein>
    <recommendedName>
        <fullName evidence="13">Pheromone a factor receptor</fullName>
    </recommendedName>
</protein>
<accession>A0ABR3C0F1</accession>
<feature type="transmembrane region" description="Helical" evidence="10">
    <location>
        <begin position="154"/>
        <end position="186"/>
    </location>
</feature>
<dbReference type="PANTHER" id="PTHR28097:SF1">
    <property type="entry name" value="PHEROMONE A FACTOR RECEPTOR"/>
    <property type="match status" value="1"/>
</dbReference>
<comment type="similarity">
    <text evidence="2">Belongs to the G-protein coupled receptor 4 family.</text>
</comment>
<evidence type="ECO:0008006" key="13">
    <source>
        <dbReference type="Google" id="ProtNLM"/>
    </source>
</evidence>
<gene>
    <name evidence="11" type="ORF">I308_101487</name>
</gene>
<evidence type="ECO:0000256" key="4">
    <source>
        <dbReference type="ARBA" id="ARBA00022692"/>
    </source>
</evidence>
<evidence type="ECO:0000256" key="5">
    <source>
        <dbReference type="ARBA" id="ARBA00022989"/>
    </source>
</evidence>
<reference evidence="12" key="1">
    <citation type="submission" date="2015-01" db="EMBL/GenBank/DDBJ databases">
        <title>The Genome Sequence of Cryptococcus gattii MMRL2647.</title>
        <authorList>
            <consortium name="The Broad Institute Genomics Platform"/>
            <person name="Cuomo C."/>
            <person name="Litvintseva A."/>
            <person name="Chen Y."/>
            <person name="Heitman J."/>
            <person name="Sun S."/>
            <person name="Springer D."/>
            <person name="Dromer F."/>
            <person name="Young S."/>
            <person name="Zeng Q."/>
            <person name="Gargeya S."/>
            <person name="Abouelleil A."/>
            <person name="Alvarado L."/>
            <person name="Chapman S.B."/>
            <person name="Gainer-Dewar J."/>
            <person name="Goldberg J."/>
            <person name="Griggs A."/>
            <person name="Gujja S."/>
            <person name="Hansen M."/>
            <person name="Howarth C."/>
            <person name="Imamovic A."/>
            <person name="Larimer J."/>
            <person name="Murphy C."/>
            <person name="Naylor J."/>
            <person name="Pearson M."/>
            <person name="Priest M."/>
            <person name="Roberts A."/>
            <person name="Saif S."/>
            <person name="Shea T."/>
            <person name="Sykes S."/>
            <person name="Wortman J."/>
            <person name="Nusbaum C."/>
            <person name="Birren B."/>
        </authorList>
    </citation>
    <scope>NUCLEOTIDE SEQUENCE [LARGE SCALE GENOMIC DNA]</scope>
    <source>
        <strain evidence="12">IND107</strain>
    </source>
</reference>
<organism evidence="11 12">
    <name type="scientific">Cryptococcus tetragattii IND107</name>
    <dbReference type="NCBI Taxonomy" id="1296105"/>
    <lineage>
        <taxon>Eukaryota</taxon>
        <taxon>Fungi</taxon>
        <taxon>Dikarya</taxon>
        <taxon>Basidiomycota</taxon>
        <taxon>Agaricomycotina</taxon>
        <taxon>Tremellomycetes</taxon>
        <taxon>Tremellales</taxon>
        <taxon>Cryptococcaceae</taxon>
        <taxon>Cryptococcus</taxon>
        <taxon>Cryptococcus gattii species complex</taxon>
    </lineage>
</organism>
<keyword evidence="8" id="KW-0675">Receptor</keyword>
<dbReference type="EMBL" id="ATAM02000002">
    <property type="protein sequence ID" value="KAL0254108.1"/>
    <property type="molecule type" value="Genomic_DNA"/>
</dbReference>
<dbReference type="Proteomes" id="UP000054399">
    <property type="component" value="Unassembled WGS sequence"/>
</dbReference>
<dbReference type="Pfam" id="PF02076">
    <property type="entry name" value="STE3"/>
    <property type="match status" value="1"/>
</dbReference>
<evidence type="ECO:0000256" key="2">
    <source>
        <dbReference type="ARBA" id="ARBA00011085"/>
    </source>
</evidence>
<name>A0ABR3C0F1_9TREE</name>
<keyword evidence="9" id="KW-0807">Transducer</keyword>
<dbReference type="InterPro" id="IPR001499">
    <property type="entry name" value="GPCR_STE3"/>
</dbReference>
<feature type="transmembrane region" description="Helical" evidence="10">
    <location>
        <begin position="37"/>
        <end position="56"/>
    </location>
</feature>
<evidence type="ECO:0000256" key="6">
    <source>
        <dbReference type="ARBA" id="ARBA00023040"/>
    </source>
</evidence>
<feature type="transmembrane region" description="Helical" evidence="10">
    <location>
        <begin position="206"/>
        <end position="226"/>
    </location>
</feature>
<dbReference type="GeneID" id="91988345"/>
<dbReference type="PANTHER" id="PTHR28097">
    <property type="entry name" value="PHEROMONE A FACTOR RECEPTOR"/>
    <property type="match status" value="1"/>
</dbReference>
<keyword evidence="3" id="KW-0589">Pheromone response</keyword>
<evidence type="ECO:0000256" key="1">
    <source>
        <dbReference type="ARBA" id="ARBA00004141"/>
    </source>
</evidence>
<dbReference type="RefSeq" id="XP_066616329.1">
    <property type="nucleotide sequence ID" value="XM_066756043.1"/>
</dbReference>
<feature type="transmembrane region" description="Helical" evidence="10">
    <location>
        <begin position="7"/>
        <end position="25"/>
    </location>
</feature>
<keyword evidence="5 10" id="KW-1133">Transmembrane helix</keyword>
<dbReference type="PRINTS" id="PR00899">
    <property type="entry name" value="GPCRSTE3"/>
</dbReference>
<comment type="subcellular location">
    <subcellularLocation>
        <location evidence="1">Membrane</location>
        <topology evidence="1">Multi-pass membrane protein</topology>
    </subcellularLocation>
</comment>
<feature type="transmembrane region" description="Helical" evidence="10">
    <location>
        <begin position="265"/>
        <end position="286"/>
    </location>
</feature>
<evidence type="ECO:0000256" key="10">
    <source>
        <dbReference type="SAM" id="Phobius"/>
    </source>
</evidence>
<evidence type="ECO:0000313" key="12">
    <source>
        <dbReference type="Proteomes" id="UP000054399"/>
    </source>
</evidence>
<reference evidence="11 12" key="2">
    <citation type="submission" date="2024-01" db="EMBL/GenBank/DDBJ databases">
        <title>Comparative genomics of Cryptococcus and Kwoniella reveals pathogenesis evolution and contrasting modes of karyotype evolution via chromosome fusion or intercentromeric recombination.</title>
        <authorList>
            <person name="Coelho M.A."/>
            <person name="David-Palma M."/>
            <person name="Shea T."/>
            <person name="Bowers K."/>
            <person name="Mcginley-Smith S."/>
            <person name="Mohammad A.W."/>
            <person name="Gnirke A."/>
            <person name="Yurkov A.M."/>
            <person name="Nowrousian M."/>
            <person name="Sun S."/>
            <person name="Cuomo C.A."/>
            <person name="Heitman J."/>
        </authorList>
    </citation>
    <scope>NUCLEOTIDE SEQUENCE [LARGE SCALE GENOMIC DNA]</scope>
    <source>
        <strain evidence="11 12">IND107</strain>
    </source>
</reference>
<evidence type="ECO:0000256" key="3">
    <source>
        <dbReference type="ARBA" id="ARBA00022507"/>
    </source>
</evidence>
<evidence type="ECO:0000313" key="11">
    <source>
        <dbReference type="EMBL" id="KAL0254108.1"/>
    </source>
</evidence>
<proteinExistence type="inferred from homology"/>
<keyword evidence="4 10" id="KW-0812">Transmembrane</keyword>
<evidence type="ECO:0000256" key="7">
    <source>
        <dbReference type="ARBA" id="ARBA00023136"/>
    </source>
</evidence>
<feature type="transmembrane region" description="Helical" evidence="10">
    <location>
        <begin position="115"/>
        <end position="134"/>
    </location>
</feature>
<evidence type="ECO:0000256" key="8">
    <source>
        <dbReference type="ARBA" id="ARBA00023170"/>
    </source>
</evidence>
<comment type="caution">
    <text evidence="11">The sequence shown here is derived from an EMBL/GenBank/DDBJ whole genome shotgun (WGS) entry which is preliminary data.</text>
</comment>
<keyword evidence="12" id="KW-1185">Reference proteome</keyword>
<evidence type="ECO:0000256" key="9">
    <source>
        <dbReference type="ARBA" id="ARBA00023224"/>
    </source>
</evidence>
<keyword evidence="6" id="KW-0297">G-protein coupled receptor</keyword>
<sequence length="407" mass="45580">MAFAHPEYLVPSVIALVLPLYVLPWHLRTSNIATLSMIFWMSLLNIVHIVNCIVWVDNSTPRANWWGDISALNIVSYNYALPTAHLVLAKQLQSFTSLRPHSPLYDSSACRRHRIFDISVTIGAPVAGYLIRLSNMDRRFYIVERLGPQAATYWNAWGVIWMAMVPILIALIVAVYTVMTLVNICLRRQQMLSLIASNASVRRDQFYRLMFLTLSEVGTCGLRAIFNLMSFRNGPQPIGHRGAPFHDVTIIESLEWSSTTAGERLTLHLSFFTVVACSYVFFMCFATKMGAETKRSYSKTVRKTFRCIPESRTSRIHKLGSVDTGLSRSNATGTYSSATARPISPTTLKDMDISLEGMLHAVALGKNGQWGINRDLNRVEIAPSVTTHGSKYDGGDSRCVIFTVNDD</sequence>